<evidence type="ECO:0000259" key="3">
    <source>
        <dbReference type="Pfam" id="PF01408"/>
    </source>
</evidence>
<evidence type="ECO:0000313" key="6">
    <source>
        <dbReference type="Proteomes" id="UP001595975"/>
    </source>
</evidence>
<dbReference type="PANTHER" id="PTHR43708:SF5">
    <property type="entry name" value="CONSERVED EXPRESSED OXIDOREDUCTASE (EUROFUNG)-RELATED"/>
    <property type="match status" value="1"/>
</dbReference>
<evidence type="ECO:0000256" key="1">
    <source>
        <dbReference type="ARBA" id="ARBA00010928"/>
    </source>
</evidence>
<organism evidence="5 6">
    <name type="scientific">Kitasatospora misakiensis</name>
    <dbReference type="NCBI Taxonomy" id="67330"/>
    <lineage>
        <taxon>Bacteria</taxon>
        <taxon>Bacillati</taxon>
        <taxon>Actinomycetota</taxon>
        <taxon>Actinomycetes</taxon>
        <taxon>Kitasatosporales</taxon>
        <taxon>Streptomycetaceae</taxon>
        <taxon>Kitasatospora</taxon>
    </lineage>
</organism>
<dbReference type="PANTHER" id="PTHR43708">
    <property type="entry name" value="CONSERVED EXPRESSED OXIDOREDUCTASE (EUROFUNG)"/>
    <property type="match status" value="1"/>
</dbReference>
<comment type="caution">
    <text evidence="5">The sequence shown here is derived from an EMBL/GenBank/DDBJ whole genome shotgun (WGS) entry which is preliminary data.</text>
</comment>
<dbReference type="Proteomes" id="UP001595975">
    <property type="component" value="Unassembled WGS sequence"/>
</dbReference>
<dbReference type="InterPro" id="IPR000683">
    <property type="entry name" value="Gfo/Idh/MocA-like_OxRdtase_N"/>
</dbReference>
<dbReference type="InterPro" id="IPR051317">
    <property type="entry name" value="Gfo/Idh/MocA_oxidoreduct"/>
</dbReference>
<dbReference type="Gene3D" id="3.30.360.10">
    <property type="entry name" value="Dihydrodipicolinate Reductase, domain 2"/>
    <property type="match status" value="1"/>
</dbReference>
<dbReference type="InterPro" id="IPR004104">
    <property type="entry name" value="Gfo/Idh/MocA-like_OxRdtase_C"/>
</dbReference>
<dbReference type="Gene3D" id="3.40.50.720">
    <property type="entry name" value="NAD(P)-binding Rossmann-like Domain"/>
    <property type="match status" value="1"/>
</dbReference>
<sequence>MTTSARPAPPGPPGSRPPFRVGLIGYGLAGSAFHAPLIATTPGLRLDAVVTANPERRAQLRHEHPEARAVDTPEQLLADPDALDLVVIASPNRTHAPLARAALAAGLATVVDKPIAGTAAEARDLCDLAESSGTLLTVFQNRRWDGDFLTAARLVREGALGRVHRFESRFERFRPKPKPGWRELADPAEVGGTLYDLGSHLVDQALTLFGPVDTVYAEIDVRRDGAVVDDDAFLALTHANGTRSHLWTSAVTPLVGPRLRVLGDVAGYVKAGMDPQEAALRTGLRPDGTVPWGADDPAQYGTLGTDESATALPTDPGDYPAFYAAVAAALAAPGTPPPVDPRDAVATLTVLEAARASAATGTTVRLDGAPA</sequence>
<dbReference type="Pfam" id="PF01408">
    <property type="entry name" value="GFO_IDH_MocA"/>
    <property type="match status" value="1"/>
</dbReference>
<accession>A0ABW0X2I9</accession>
<evidence type="ECO:0000256" key="2">
    <source>
        <dbReference type="ARBA" id="ARBA00023002"/>
    </source>
</evidence>
<keyword evidence="6" id="KW-1185">Reference proteome</keyword>
<gene>
    <name evidence="5" type="ORF">ACFP3U_17450</name>
</gene>
<protein>
    <submittedName>
        <fullName evidence="5">Gfo/Idh/MocA family oxidoreductase</fullName>
    </submittedName>
</protein>
<dbReference type="EMBL" id="JBHSOF010000020">
    <property type="protein sequence ID" value="MFC5664767.1"/>
    <property type="molecule type" value="Genomic_DNA"/>
</dbReference>
<proteinExistence type="inferred from homology"/>
<evidence type="ECO:0000259" key="4">
    <source>
        <dbReference type="Pfam" id="PF02894"/>
    </source>
</evidence>
<comment type="similarity">
    <text evidence="1">Belongs to the Gfo/Idh/MocA family.</text>
</comment>
<dbReference type="SUPFAM" id="SSF51735">
    <property type="entry name" value="NAD(P)-binding Rossmann-fold domains"/>
    <property type="match status" value="1"/>
</dbReference>
<evidence type="ECO:0000313" key="5">
    <source>
        <dbReference type="EMBL" id="MFC5664767.1"/>
    </source>
</evidence>
<dbReference type="RefSeq" id="WP_380226453.1">
    <property type="nucleotide sequence ID" value="NZ_JBHSOF010000020.1"/>
</dbReference>
<reference evidence="6" key="1">
    <citation type="journal article" date="2019" name="Int. J. Syst. Evol. Microbiol.">
        <title>The Global Catalogue of Microorganisms (GCM) 10K type strain sequencing project: providing services to taxonomists for standard genome sequencing and annotation.</title>
        <authorList>
            <consortium name="The Broad Institute Genomics Platform"/>
            <consortium name="The Broad Institute Genome Sequencing Center for Infectious Disease"/>
            <person name="Wu L."/>
            <person name="Ma J."/>
        </authorList>
    </citation>
    <scope>NUCLEOTIDE SEQUENCE [LARGE SCALE GENOMIC DNA]</scope>
    <source>
        <strain evidence="6">CGMCC 4.1437</strain>
    </source>
</reference>
<dbReference type="SUPFAM" id="SSF55347">
    <property type="entry name" value="Glyceraldehyde-3-phosphate dehydrogenase-like, C-terminal domain"/>
    <property type="match status" value="1"/>
</dbReference>
<dbReference type="Pfam" id="PF02894">
    <property type="entry name" value="GFO_IDH_MocA_C"/>
    <property type="match status" value="1"/>
</dbReference>
<feature type="domain" description="Gfo/Idh/MocA-like oxidoreductase C-terminal" evidence="4">
    <location>
        <begin position="153"/>
        <end position="366"/>
    </location>
</feature>
<keyword evidence="2" id="KW-0560">Oxidoreductase</keyword>
<feature type="domain" description="Gfo/Idh/MocA-like oxidoreductase N-terminal" evidence="3">
    <location>
        <begin position="19"/>
        <end position="138"/>
    </location>
</feature>
<name>A0ABW0X2I9_9ACTN</name>
<dbReference type="InterPro" id="IPR036291">
    <property type="entry name" value="NAD(P)-bd_dom_sf"/>
</dbReference>